<dbReference type="UniPathway" id="UPA00139">
    <property type="reaction ID" value="UER00339"/>
</dbReference>
<keyword evidence="4 9" id="KW-0223">Dioxygenase</keyword>
<feature type="region of interest" description="Disordered" evidence="7">
    <location>
        <begin position="77"/>
        <end position="121"/>
    </location>
</feature>
<keyword evidence="6" id="KW-0408">Iron</keyword>
<gene>
    <name evidence="9" type="ORF">SYNPS1DRAFT_29607</name>
</gene>
<feature type="compositionally biased region" description="Low complexity" evidence="7">
    <location>
        <begin position="88"/>
        <end position="101"/>
    </location>
</feature>
<evidence type="ECO:0000256" key="2">
    <source>
        <dbReference type="ARBA" id="ARBA00013127"/>
    </source>
</evidence>
<dbReference type="GO" id="GO:0006559">
    <property type="term" value="P:L-phenylalanine catabolic process"/>
    <property type="evidence" value="ECO:0007669"/>
    <property type="project" value="UniProtKB-UniPathway"/>
</dbReference>
<evidence type="ECO:0000259" key="8">
    <source>
        <dbReference type="Pfam" id="PF20510"/>
    </source>
</evidence>
<organism evidence="9 10">
    <name type="scientific">Syncephalis pseudoplumigaleata</name>
    <dbReference type="NCBI Taxonomy" id="1712513"/>
    <lineage>
        <taxon>Eukaryota</taxon>
        <taxon>Fungi</taxon>
        <taxon>Fungi incertae sedis</taxon>
        <taxon>Zoopagomycota</taxon>
        <taxon>Zoopagomycotina</taxon>
        <taxon>Zoopagomycetes</taxon>
        <taxon>Zoopagales</taxon>
        <taxon>Piptocephalidaceae</taxon>
        <taxon>Syncephalis</taxon>
    </lineage>
</organism>
<keyword evidence="10" id="KW-1185">Reference proteome</keyword>
<dbReference type="GO" id="GO:0046872">
    <property type="term" value="F:metal ion binding"/>
    <property type="evidence" value="ECO:0007669"/>
    <property type="project" value="UniProtKB-KW"/>
</dbReference>
<evidence type="ECO:0000313" key="10">
    <source>
        <dbReference type="Proteomes" id="UP000278143"/>
    </source>
</evidence>
<dbReference type="InterPro" id="IPR005708">
    <property type="entry name" value="Homogentis_dOase"/>
</dbReference>
<dbReference type="GO" id="GO:0005737">
    <property type="term" value="C:cytoplasm"/>
    <property type="evidence" value="ECO:0007669"/>
    <property type="project" value="TreeGrafter"/>
</dbReference>
<evidence type="ECO:0000256" key="3">
    <source>
        <dbReference type="ARBA" id="ARBA00022723"/>
    </source>
</evidence>
<dbReference type="SUPFAM" id="SSF51182">
    <property type="entry name" value="RmlC-like cupins"/>
    <property type="match status" value="1"/>
</dbReference>
<protein>
    <recommendedName>
        <fullName evidence="2">homogentisate 1,2-dioxygenase</fullName>
        <ecNumber evidence="2">1.13.11.5</ecNumber>
    </recommendedName>
</protein>
<evidence type="ECO:0000313" key="9">
    <source>
        <dbReference type="EMBL" id="RKP24635.1"/>
    </source>
</evidence>
<dbReference type="AlphaFoldDB" id="A0A4P9YXL8"/>
<dbReference type="EMBL" id="KZ990114">
    <property type="protein sequence ID" value="RKP24635.1"/>
    <property type="molecule type" value="Genomic_DNA"/>
</dbReference>
<keyword evidence="3" id="KW-0479">Metal-binding</keyword>
<dbReference type="InterPro" id="IPR011051">
    <property type="entry name" value="RmlC_Cupin_sf"/>
</dbReference>
<proteinExistence type="predicted"/>
<evidence type="ECO:0000256" key="1">
    <source>
        <dbReference type="ARBA" id="ARBA00004704"/>
    </source>
</evidence>
<comment type="pathway">
    <text evidence="1">Amino-acid degradation; L-phenylalanine degradation; acetoacetate and fumarate from L-phenylalanine: step 4/6.</text>
</comment>
<dbReference type="PANTHER" id="PTHR11056:SF0">
    <property type="entry name" value="HOMOGENTISATE 1,2-DIOXYGENASE"/>
    <property type="match status" value="1"/>
</dbReference>
<dbReference type="PANTHER" id="PTHR11056">
    <property type="entry name" value="HOMOGENTISATE 1,2-DIOXYGENASE"/>
    <property type="match status" value="1"/>
</dbReference>
<evidence type="ECO:0000256" key="5">
    <source>
        <dbReference type="ARBA" id="ARBA00023002"/>
    </source>
</evidence>
<keyword evidence="5" id="KW-0560">Oxidoreductase</keyword>
<dbReference type="GO" id="GO:0004411">
    <property type="term" value="F:homogentisate 1,2-dioxygenase activity"/>
    <property type="evidence" value="ECO:0007669"/>
    <property type="project" value="UniProtKB-EC"/>
</dbReference>
<dbReference type="OrthoDB" id="1689029at2759"/>
<feature type="domain" description="Homogentisate 1,2-dioxygenase N-terminal" evidence="8">
    <location>
        <begin position="14"/>
        <end position="66"/>
    </location>
</feature>
<dbReference type="GO" id="GO:0006570">
    <property type="term" value="P:tyrosine metabolic process"/>
    <property type="evidence" value="ECO:0007669"/>
    <property type="project" value="InterPro"/>
</dbReference>
<evidence type="ECO:0000256" key="7">
    <source>
        <dbReference type="SAM" id="MobiDB-lite"/>
    </source>
</evidence>
<accession>A0A4P9YXL8</accession>
<evidence type="ECO:0000256" key="6">
    <source>
        <dbReference type="ARBA" id="ARBA00023004"/>
    </source>
</evidence>
<dbReference type="Proteomes" id="UP000278143">
    <property type="component" value="Unassembled WGS sequence"/>
</dbReference>
<sequence length="121" mass="12786">MSSSNNNGEQRTFNYMPGFGNTFSSEALPHALPKGQNTPQVCPYGLYAEQLSGTAFTVARHGNQRRMAHTHAIITRAYLPPPPPPTAAPSSTAAPTATPATGKRGAGKRGSILSRVIKRLG</sequence>
<reference evidence="10" key="1">
    <citation type="journal article" date="2018" name="Nat. Microbiol.">
        <title>Leveraging single-cell genomics to expand the fungal tree of life.</title>
        <authorList>
            <person name="Ahrendt S.R."/>
            <person name="Quandt C.A."/>
            <person name="Ciobanu D."/>
            <person name="Clum A."/>
            <person name="Salamov A."/>
            <person name="Andreopoulos B."/>
            <person name="Cheng J.F."/>
            <person name="Woyke T."/>
            <person name="Pelin A."/>
            <person name="Henrissat B."/>
            <person name="Reynolds N.K."/>
            <person name="Benny G.L."/>
            <person name="Smith M.E."/>
            <person name="James T.Y."/>
            <person name="Grigoriev I.V."/>
        </authorList>
    </citation>
    <scope>NUCLEOTIDE SEQUENCE [LARGE SCALE GENOMIC DNA]</scope>
    <source>
        <strain evidence="10">Benny S71-1</strain>
    </source>
</reference>
<dbReference type="Pfam" id="PF20510">
    <property type="entry name" value="HgmA_N"/>
    <property type="match status" value="1"/>
</dbReference>
<dbReference type="EC" id="1.13.11.5" evidence="2"/>
<name>A0A4P9YXL8_9FUNG</name>
<evidence type="ECO:0000256" key="4">
    <source>
        <dbReference type="ARBA" id="ARBA00022964"/>
    </source>
</evidence>
<dbReference type="InterPro" id="IPR046452">
    <property type="entry name" value="HgmA_N"/>
</dbReference>